<dbReference type="STRING" id="763407.A0A167RAK6"/>
<dbReference type="RefSeq" id="XP_018299269.1">
    <property type="nucleotide sequence ID" value="XM_018430076.1"/>
</dbReference>
<dbReference type="Proteomes" id="UP000077315">
    <property type="component" value="Unassembled WGS sequence"/>
</dbReference>
<dbReference type="AlphaFoldDB" id="A0A167RAK6"/>
<dbReference type="PANTHER" id="PTHR36911">
    <property type="entry name" value="LIM ZINC-BINDING DOMAIN-CONTAINING PROTEIN-RELATED"/>
    <property type="match status" value="1"/>
</dbReference>
<proteinExistence type="predicted"/>
<evidence type="ECO:0000313" key="3">
    <source>
        <dbReference type="Proteomes" id="UP000077315"/>
    </source>
</evidence>
<feature type="region of interest" description="Disordered" evidence="1">
    <location>
        <begin position="293"/>
        <end position="315"/>
    </location>
</feature>
<dbReference type="SUPFAM" id="SSF56672">
    <property type="entry name" value="DNA/RNA polymerases"/>
    <property type="match status" value="1"/>
</dbReference>
<dbReference type="PANTHER" id="PTHR36911:SF1">
    <property type="entry name" value="LIM ZINC-BINDING DOMAIN-CONTAINING PROTEIN"/>
    <property type="match status" value="1"/>
</dbReference>
<feature type="compositionally biased region" description="Polar residues" evidence="1">
    <location>
        <begin position="305"/>
        <end position="315"/>
    </location>
</feature>
<gene>
    <name evidence="2" type="ORF">PHYBLDRAFT_138780</name>
</gene>
<evidence type="ECO:0000313" key="2">
    <source>
        <dbReference type="EMBL" id="OAD81229.1"/>
    </source>
</evidence>
<dbReference type="OrthoDB" id="2281283at2759"/>
<keyword evidence="3" id="KW-1185">Reference proteome</keyword>
<accession>A0A167RAK6</accession>
<sequence length="674" mass="77151">MENNELSNSIDEHNLNSQVAQLSVTEDVDMREVLTFNREVSEVRINKDSISKNEEIRTQSGQTGGVNRVSEVVYDDVDAFNSAYEFFITTAGLDCESRWKSFINAKKLIEEKFNSLIARGKTRLTMLALKIDNKESVEKYLMRFLKAASLAGISSEDHLLGKIFMKSLPTNWHNAIFTNLNSKNNKNSYLMTVKQVDKATKHIAIVRDNSEKRVLTGHKNKKIRQDFYEEIEEEVLVQPRNLRAKNYPFRATNNNGNNNQAGISHNHHLCHYCGENFSWGHKCKKYYSAFSDKRNNNNNNNNNNYKSNRASNKGGNNSISVDMVFAKSGLHASKWAPQAKNKGVKLMAMYNSGTDTSCLNLYTLKKFFKNVTINKIQGVIKYFAADSSSYAQKLGYINLLAVVYEDAPYCCRYKFEVIQFPDHIATQADILLETDIFKKLDIRMTGIAYCYPLEFEDNSEKPKDLNFDSNNFYNPENSDYVSSEEGENFFVEFSQAIKTNETIKSGTFCNVPTLEYIPEIRKRLEEWLTNEIVVLTEPSTCYNSSLLVIPKKDEDGTMTKLRIVSQPEMVFLKLDLKNAYNSFKVKEADQEVLSFTFENKTYNTSAQHAVLVNQNINKSFGPDITKIDFRKLSNINELPICKSAEQVRKLMGTITFMRDYIPMSSKLTALLDQL</sequence>
<dbReference type="InParanoid" id="A0A167RAK6"/>
<reference evidence="3" key="1">
    <citation type="submission" date="2015-06" db="EMBL/GenBank/DDBJ databases">
        <title>Expansion of signal transduction pathways in fungi by whole-genome duplication.</title>
        <authorList>
            <consortium name="DOE Joint Genome Institute"/>
            <person name="Corrochano L.M."/>
            <person name="Kuo A."/>
            <person name="Marcet-Houben M."/>
            <person name="Polaino S."/>
            <person name="Salamov A."/>
            <person name="Villalobos J.M."/>
            <person name="Alvarez M.I."/>
            <person name="Avalos J."/>
            <person name="Benito E.P."/>
            <person name="Benoit I."/>
            <person name="Burger G."/>
            <person name="Camino L.P."/>
            <person name="Canovas D."/>
            <person name="Cerda-Olmedo E."/>
            <person name="Cheng J.-F."/>
            <person name="Dominguez A."/>
            <person name="Elias M."/>
            <person name="Eslava A.P."/>
            <person name="Glaser F."/>
            <person name="Grimwood J."/>
            <person name="Gutierrez G."/>
            <person name="Heitman J."/>
            <person name="Henrissat B."/>
            <person name="Iturriaga E.A."/>
            <person name="Lang B.F."/>
            <person name="Lavin J.L."/>
            <person name="Lee S."/>
            <person name="Li W."/>
            <person name="Lindquist E."/>
            <person name="Lopez-Garcia S."/>
            <person name="Luque E.M."/>
            <person name="Marcos A.T."/>
            <person name="Martin J."/>
            <person name="McCluskey K."/>
            <person name="Medina H.R."/>
            <person name="Miralles-Duran A."/>
            <person name="Miyazaki A."/>
            <person name="Munoz-Torres E."/>
            <person name="Oguiza J.A."/>
            <person name="Ohm R."/>
            <person name="Olmedo M."/>
            <person name="Orejas M."/>
            <person name="Ortiz-Castellanos L."/>
            <person name="Pisabarro A.G."/>
            <person name="Rodriguez-Romero J."/>
            <person name="Ruiz-Herrera J."/>
            <person name="Ruiz-Vazquez R."/>
            <person name="Sanz C."/>
            <person name="Schackwitz W."/>
            <person name="Schmutz J."/>
            <person name="Shahriari M."/>
            <person name="Shelest E."/>
            <person name="Silva-Franco F."/>
            <person name="Soanes D."/>
            <person name="Syed K."/>
            <person name="Tagua V.G."/>
            <person name="Talbot N.J."/>
            <person name="Thon M."/>
            <person name="De vries R.P."/>
            <person name="Wiebenga A."/>
            <person name="Yadav J.S."/>
            <person name="Braun E.L."/>
            <person name="Baker S."/>
            <person name="Garre V."/>
            <person name="Horwitz B."/>
            <person name="Torres-Martinez S."/>
            <person name="Idnurm A."/>
            <person name="Herrera-Estrella A."/>
            <person name="Gabaldon T."/>
            <person name="Grigoriev I.V."/>
        </authorList>
    </citation>
    <scope>NUCLEOTIDE SEQUENCE [LARGE SCALE GENOMIC DNA]</scope>
    <source>
        <strain evidence="3">NRRL 1555(-)</strain>
    </source>
</reference>
<protein>
    <submittedName>
        <fullName evidence="2">Uncharacterized protein</fullName>
    </submittedName>
</protein>
<dbReference type="EMBL" id="KV440971">
    <property type="protein sequence ID" value="OAD81229.1"/>
    <property type="molecule type" value="Genomic_DNA"/>
</dbReference>
<name>A0A167RAK6_PHYB8</name>
<dbReference type="InterPro" id="IPR043502">
    <property type="entry name" value="DNA/RNA_pol_sf"/>
</dbReference>
<dbReference type="VEuPathDB" id="FungiDB:PHYBLDRAFT_138780"/>
<organism evidence="2 3">
    <name type="scientific">Phycomyces blakesleeanus (strain ATCC 8743b / DSM 1359 / FGSC 10004 / NBRC 33097 / NRRL 1555)</name>
    <dbReference type="NCBI Taxonomy" id="763407"/>
    <lineage>
        <taxon>Eukaryota</taxon>
        <taxon>Fungi</taxon>
        <taxon>Fungi incertae sedis</taxon>
        <taxon>Mucoromycota</taxon>
        <taxon>Mucoromycotina</taxon>
        <taxon>Mucoromycetes</taxon>
        <taxon>Mucorales</taxon>
        <taxon>Phycomycetaceae</taxon>
        <taxon>Phycomyces</taxon>
    </lineage>
</organism>
<dbReference type="GeneID" id="28990982"/>
<evidence type="ECO:0000256" key="1">
    <source>
        <dbReference type="SAM" id="MobiDB-lite"/>
    </source>
</evidence>